<evidence type="ECO:0000313" key="1">
    <source>
        <dbReference type="EMBL" id="CAB3361179.1"/>
    </source>
</evidence>
<proteinExistence type="predicted"/>
<dbReference type="AlphaFoldDB" id="A0A8S1BVY3"/>
<dbReference type="EMBL" id="CADEPI010000005">
    <property type="protein sequence ID" value="CAB3361179.1"/>
    <property type="molecule type" value="Genomic_DNA"/>
</dbReference>
<accession>A0A8S1BVY3</accession>
<gene>
    <name evidence="1" type="ORF">CLODIP_2_CD11385</name>
</gene>
<sequence>MWTTKVGPPVGTTERGVTRERRKWSAAFLAANRSRGKAGRPIMRSALDAQQLPMPSIEEVGRALLVPFVPCTLRSGFPSRLTLTDGEQLGGCARTRGSLLVPQ</sequence>
<organism evidence="1 2">
    <name type="scientific">Cloeon dipterum</name>
    <dbReference type="NCBI Taxonomy" id="197152"/>
    <lineage>
        <taxon>Eukaryota</taxon>
        <taxon>Metazoa</taxon>
        <taxon>Ecdysozoa</taxon>
        <taxon>Arthropoda</taxon>
        <taxon>Hexapoda</taxon>
        <taxon>Insecta</taxon>
        <taxon>Pterygota</taxon>
        <taxon>Palaeoptera</taxon>
        <taxon>Ephemeroptera</taxon>
        <taxon>Pisciforma</taxon>
        <taxon>Baetidae</taxon>
        <taxon>Cloeon</taxon>
    </lineage>
</organism>
<comment type="caution">
    <text evidence="1">The sequence shown here is derived from an EMBL/GenBank/DDBJ whole genome shotgun (WGS) entry which is preliminary data.</text>
</comment>
<reference evidence="1 2" key="1">
    <citation type="submission" date="2020-04" db="EMBL/GenBank/DDBJ databases">
        <authorList>
            <person name="Alioto T."/>
            <person name="Alioto T."/>
            <person name="Gomez Garrido J."/>
        </authorList>
    </citation>
    <scope>NUCLEOTIDE SEQUENCE [LARGE SCALE GENOMIC DNA]</scope>
</reference>
<evidence type="ECO:0000313" key="2">
    <source>
        <dbReference type="Proteomes" id="UP000494165"/>
    </source>
</evidence>
<name>A0A8S1BVY3_9INSE</name>
<protein>
    <submittedName>
        <fullName evidence="1">Uncharacterized protein</fullName>
    </submittedName>
</protein>
<keyword evidence="2" id="KW-1185">Reference proteome</keyword>
<dbReference type="Proteomes" id="UP000494165">
    <property type="component" value="Unassembled WGS sequence"/>
</dbReference>